<dbReference type="PROSITE" id="PS50297">
    <property type="entry name" value="ANK_REP_REGION"/>
    <property type="match status" value="1"/>
</dbReference>
<evidence type="ECO:0000259" key="3">
    <source>
        <dbReference type="PROSITE" id="PS50837"/>
    </source>
</evidence>
<dbReference type="Proteomes" id="UP000800035">
    <property type="component" value="Unassembled WGS sequence"/>
</dbReference>
<dbReference type="InterPro" id="IPR027417">
    <property type="entry name" value="P-loop_NTPase"/>
</dbReference>
<dbReference type="SUPFAM" id="SSF52540">
    <property type="entry name" value="P-loop containing nucleoside triphosphate hydrolases"/>
    <property type="match status" value="1"/>
</dbReference>
<keyword evidence="2" id="KW-0040">ANK repeat</keyword>
<evidence type="ECO:0000256" key="2">
    <source>
        <dbReference type="PROSITE-ProRule" id="PRU00023"/>
    </source>
</evidence>
<evidence type="ECO:0000313" key="4">
    <source>
        <dbReference type="EMBL" id="KAF1954893.1"/>
    </source>
</evidence>
<dbReference type="EMBL" id="ML976997">
    <property type="protein sequence ID" value="KAF1954893.1"/>
    <property type="molecule type" value="Genomic_DNA"/>
</dbReference>
<evidence type="ECO:0000256" key="1">
    <source>
        <dbReference type="ARBA" id="ARBA00022737"/>
    </source>
</evidence>
<keyword evidence="1" id="KW-0677">Repeat</keyword>
<dbReference type="InterPro" id="IPR056884">
    <property type="entry name" value="NPHP3-like_N"/>
</dbReference>
<dbReference type="InterPro" id="IPR007111">
    <property type="entry name" value="NACHT_NTPase"/>
</dbReference>
<reference evidence="4" key="1">
    <citation type="journal article" date="2020" name="Stud. Mycol.">
        <title>101 Dothideomycetes genomes: a test case for predicting lifestyles and emergence of pathogens.</title>
        <authorList>
            <person name="Haridas S."/>
            <person name="Albert R."/>
            <person name="Binder M."/>
            <person name="Bloem J."/>
            <person name="Labutti K."/>
            <person name="Salamov A."/>
            <person name="Andreopoulos B."/>
            <person name="Baker S."/>
            <person name="Barry K."/>
            <person name="Bills G."/>
            <person name="Bluhm B."/>
            <person name="Cannon C."/>
            <person name="Castanera R."/>
            <person name="Culley D."/>
            <person name="Daum C."/>
            <person name="Ezra D."/>
            <person name="Gonzalez J."/>
            <person name="Henrissat B."/>
            <person name="Kuo A."/>
            <person name="Liang C."/>
            <person name="Lipzen A."/>
            <person name="Lutzoni F."/>
            <person name="Magnuson J."/>
            <person name="Mondo S."/>
            <person name="Nolan M."/>
            <person name="Ohm R."/>
            <person name="Pangilinan J."/>
            <person name="Park H.-J."/>
            <person name="Ramirez L."/>
            <person name="Alfaro M."/>
            <person name="Sun H."/>
            <person name="Tritt A."/>
            <person name="Yoshinaga Y."/>
            <person name="Zwiers L.-H."/>
            <person name="Turgeon B."/>
            <person name="Goodwin S."/>
            <person name="Spatafora J."/>
            <person name="Crous P."/>
            <person name="Grigoriev I."/>
        </authorList>
    </citation>
    <scope>NUCLEOTIDE SEQUENCE</scope>
    <source>
        <strain evidence="4">CBS 675.92</strain>
    </source>
</reference>
<dbReference type="SUPFAM" id="SSF48403">
    <property type="entry name" value="Ankyrin repeat"/>
    <property type="match status" value="1"/>
</dbReference>
<dbReference type="PANTHER" id="PTHR10039:SF14">
    <property type="entry name" value="NACHT DOMAIN-CONTAINING PROTEIN"/>
    <property type="match status" value="1"/>
</dbReference>
<dbReference type="OrthoDB" id="5418336at2759"/>
<protein>
    <recommendedName>
        <fullName evidence="3">NACHT domain-containing protein</fullName>
    </recommendedName>
</protein>
<organism evidence="4 5">
    <name type="scientific">Byssothecium circinans</name>
    <dbReference type="NCBI Taxonomy" id="147558"/>
    <lineage>
        <taxon>Eukaryota</taxon>
        <taxon>Fungi</taxon>
        <taxon>Dikarya</taxon>
        <taxon>Ascomycota</taxon>
        <taxon>Pezizomycotina</taxon>
        <taxon>Dothideomycetes</taxon>
        <taxon>Pleosporomycetidae</taxon>
        <taxon>Pleosporales</taxon>
        <taxon>Massarineae</taxon>
        <taxon>Massarinaceae</taxon>
        <taxon>Byssothecium</taxon>
    </lineage>
</organism>
<dbReference type="PANTHER" id="PTHR10039">
    <property type="entry name" value="AMELOGENIN"/>
    <property type="match status" value="1"/>
</dbReference>
<dbReference type="InterPro" id="IPR002110">
    <property type="entry name" value="Ankyrin_rpt"/>
</dbReference>
<keyword evidence="5" id="KW-1185">Reference proteome</keyword>
<dbReference type="AlphaFoldDB" id="A0A6A5TPQ8"/>
<dbReference type="Pfam" id="PF22939">
    <property type="entry name" value="WHD_GPIID"/>
    <property type="match status" value="1"/>
</dbReference>
<feature type="repeat" description="ANK" evidence="2">
    <location>
        <begin position="581"/>
        <end position="605"/>
    </location>
</feature>
<dbReference type="PROSITE" id="PS50088">
    <property type="entry name" value="ANK_REPEAT"/>
    <property type="match status" value="1"/>
</dbReference>
<dbReference type="InterPro" id="IPR055530">
    <property type="entry name" value="DUF7104"/>
</dbReference>
<sequence length="763" mass="86334">MALSEAGATGICRKLSISNTRSIIAAQGTVQDSTFNIYTTSDERRNFLRDLILTDPCEDKDDLKRRKGNRVRGTCEWILHAEELTTWLHAGQVAGTGNTATNILWLYGNPGTGKSTMSIFLAEELPKIFLSEGRTFTYFFCDSSFDKRKTATSVIRGLLLQLLQQHSSLLEYLIPKYTERGKQLFESFDALWTILLRVAADKTTGRKYCIIDALDECDQESQKMLLTQLEETFNPRNSSDRISSIRFLITSRPYPEIRECLEQFAHRDLASFQEAKQDIELFIDERVARLQKKKRYTEKVKNSVTKALKDKAEGTFLWVGLACVELNTVQSNKAVKLLQELPKGLHSLYRKLLGTALELETGGKDTIKRILSFVAVSLRPLSLLELSVACQLHQDEDEEERIQFMREEVASCRLIVIVQDEKVLLLHQSAKDFLVGPGADHFVNVFKAHATFAYRCVDHLIRHFYSKYERDDTSSNGNFLSYSTQTWADHAHMAESEFKVEASQAEFFDIQSKCREYWLQCLYRSEIPKQFSIFHVAARWGIPTLVDYVHYKEILNNELDGMLVTRQSMRPFVDVEYLDSAGVTPLEEAAISGHANVISRLLDHGTKEMWISGRVMTVAAGNEANGQEVMALLLDRKGDEITITEEVVKAAAGNWRNGEEVMALLLDRKGDQVTITEEVVKAAAENWGNGKEVMALLLDRKGDQITEEVVRTIAGRFDGYVMALLLDRKGDQITITEEVVGAAAGNWGNGRKVMTLLLKRRGD</sequence>
<dbReference type="InterPro" id="IPR036770">
    <property type="entry name" value="Ankyrin_rpt-contain_sf"/>
</dbReference>
<gene>
    <name evidence="4" type="ORF">CC80DRAFT_448618</name>
</gene>
<dbReference type="PROSITE" id="PS50837">
    <property type="entry name" value="NACHT"/>
    <property type="match status" value="1"/>
</dbReference>
<dbReference type="Gene3D" id="1.20.5.340">
    <property type="match status" value="2"/>
</dbReference>
<accession>A0A6A5TPQ8</accession>
<dbReference type="Pfam" id="PF24883">
    <property type="entry name" value="NPHP3_N"/>
    <property type="match status" value="1"/>
</dbReference>
<name>A0A6A5TPQ8_9PLEO</name>
<dbReference type="Pfam" id="PF23397">
    <property type="entry name" value="DUF7104"/>
    <property type="match status" value="5"/>
</dbReference>
<feature type="domain" description="NACHT" evidence="3">
    <location>
        <begin position="102"/>
        <end position="253"/>
    </location>
</feature>
<evidence type="ECO:0000313" key="5">
    <source>
        <dbReference type="Proteomes" id="UP000800035"/>
    </source>
</evidence>
<proteinExistence type="predicted"/>
<dbReference type="Gene3D" id="3.40.50.300">
    <property type="entry name" value="P-loop containing nucleotide triphosphate hydrolases"/>
    <property type="match status" value="1"/>
</dbReference>
<dbReference type="InterPro" id="IPR054471">
    <property type="entry name" value="GPIID_WHD"/>
</dbReference>